<name>A0A562T0C0_CHIJA</name>
<reference evidence="3 4" key="1">
    <citation type="journal article" date="2013" name="Stand. Genomic Sci.">
        <title>Genomic Encyclopedia of Type Strains, Phase I: The one thousand microbial genomes (KMG-I) project.</title>
        <authorList>
            <person name="Kyrpides N.C."/>
            <person name="Woyke T."/>
            <person name="Eisen J.A."/>
            <person name="Garrity G."/>
            <person name="Lilburn T.G."/>
            <person name="Beck B.J."/>
            <person name="Whitman W.B."/>
            <person name="Hugenholtz P."/>
            <person name="Klenk H.P."/>
        </authorList>
    </citation>
    <scope>NUCLEOTIDE SEQUENCE [LARGE SCALE GENOMIC DNA]</scope>
    <source>
        <strain evidence="3 4">DSM 13484</strain>
    </source>
</reference>
<evidence type="ECO:0000256" key="1">
    <source>
        <dbReference type="SAM" id="SignalP"/>
    </source>
</evidence>
<dbReference type="Proteomes" id="UP000316778">
    <property type="component" value="Unassembled WGS sequence"/>
</dbReference>
<feature type="signal peptide" evidence="1">
    <location>
        <begin position="1"/>
        <end position="19"/>
    </location>
</feature>
<dbReference type="EMBL" id="VLLG01000004">
    <property type="protein sequence ID" value="TWI86985.1"/>
    <property type="molecule type" value="Genomic_DNA"/>
</dbReference>
<dbReference type="PROSITE" id="PS51257">
    <property type="entry name" value="PROKAR_LIPOPROTEIN"/>
    <property type="match status" value="1"/>
</dbReference>
<dbReference type="InterPro" id="IPR021782">
    <property type="entry name" value="DUF3347"/>
</dbReference>
<accession>A0A562T0C0</accession>
<keyword evidence="1" id="KW-0732">Signal</keyword>
<evidence type="ECO:0000313" key="3">
    <source>
        <dbReference type="EMBL" id="TWI86985.1"/>
    </source>
</evidence>
<dbReference type="AlphaFoldDB" id="A0A562T0C0"/>
<keyword evidence="4" id="KW-1185">Reference proteome</keyword>
<feature type="chain" id="PRO_5022125955" evidence="1">
    <location>
        <begin position="20"/>
        <end position="181"/>
    </location>
</feature>
<proteinExistence type="predicted"/>
<sequence length="181" mass="18781">MLKKNILSGLPLLAVILLAACGNSGEQKNDATAGHEQPAETTAAAAPVKLKDDKAQAVYQHYVHLTTALVNSDSAEAKNAGEAIATAAAELPAGTAIADGARKIANASSLAAQRAEYVTLSNEVIALVKSTGLSSGELYVDFCPMANDDKGANWLTASKDIQNPYFGDAMMTCGEIEETIK</sequence>
<evidence type="ECO:0000313" key="4">
    <source>
        <dbReference type="Proteomes" id="UP000316778"/>
    </source>
</evidence>
<organism evidence="3 4">
    <name type="scientific">Chitinophaga japonensis</name>
    <name type="common">Flexibacter japonensis</name>
    <dbReference type="NCBI Taxonomy" id="104662"/>
    <lineage>
        <taxon>Bacteria</taxon>
        <taxon>Pseudomonadati</taxon>
        <taxon>Bacteroidota</taxon>
        <taxon>Chitinophagia</taxon>
        <taxon>Chitinophagales</taxon>
        <taxon>Chitinophagaceae</taxon>
        <taxon>Chitinophaga</taxon>
    </lineage>
</organism>
<evidence type="ECO:0000259" key="2">
    <source>
        <dbReference type="Pfam" id="PF11827"/>
    </source>
</evidence>
<feature type="domain" description="DUF3347" evidence="2">
    <location>
        <begin position="58"/>
        <end position="135"/>
    </location>
</feature>
<dbReference type="OrthoDB" id="5513217at2"/>
<comment type="caution">
    <text evidence="3">The sequence shown here is derived from an EMBL/GenBank/DDBJ whole genome shotgun (WGS) entry which is preliminary data.</text>
</comment>
<dbReference type="Pfam" id="PF11827">
    <property type="entry name" value="DUF3347"/>
    <property type="match status" value="1"/>
</dbReference>
<dbReference type="RefSeq" id="WP_145717211.1">
    <property type="nucleotide sequence ID" value="NZ_BAAAFY010000004.1"/>
</dbReference>
<protein>
    <submittedName>
        <fullName evidence="3">Uncharacterized protein DUF3347</fullName>
    </submittedName>
</protein>
<gene>
    <name evidence="3" type="ORF">LX66_4252</name>
</gene>